<name>A0A922T3I3_9PLEO</name>
<evidence type="ECO:0000313" key="3">
    <source>
        <dbReference type="EMBL" id="KAI1520810.1"/>
    </source>
</evidence>
<dbReference type="InterPro" id="IPR005135">
    <property type="entry name" value="Endo/exonuclease/phosphatase"/>
</dbReference>
<feature type="compositionally biased region" description="Basic and acidic residues" evidence="1">
    <location>
        <begin position="1"/>
        <end position="11"/>
    </location>
</feature>
<dbReference type="SUPFAM" id="SSF56219">
    <property type="entry name" value="DNase I-like"/>
    <property type="match status" value="1"/>
</dbReference>
<feature type="region of interest" description="Disordered" evidence="1">
    <location>
        <begin position="1"/>
        <end position="61"/>
    </location>
</feature>
<feature type="compositionally biased region" description="Low complexity" evidence="1">
    <location>
        <begin position="156"/>
        <end position="176"/>
    </location>
</feature>
<dbReference type="EMBL" id="NRDI02000001">
    <property type="protein sequence ID" value="KAI1520810.1"/>
    <property type="molecule type" value="Genomic_DNA"/>
</dbReference>
<evidence type="ECO:0000313" key="4">
    <source>
        <dbReference type="Proteomes" id="UP000249757"/>
    </source>
</evidence>
<feature type="compositionally biased region" description="Polar residues" evidence="1">
    <location>
        <begin position="390"/>
        <end position="406"/>
    </location>
</feature>
<dbReference type="GO" id="GO:0003824">
    <property type="term" value="F:catalytic activity"/>
    <property type="evidence" value="ECO:0007669"/>
    <property type="project" value="InterPro"/>
</dbReference>
<dbReference type="AlphaFoldDB" id="A0A922T3I3"/>
<evidence type="ECO:0000259" key="2">
    <source>
        <dbReference type="Pfam" id="PF14529"/>
    </source>
</evidence>
<feature type="region of interest" description="Disordered" evidence="1">
    <location>
        <begin position="364"/>
        <end position="415"/>
    </location>
</feature>
<feature type="domain" description="Endonuclease/exonuclease/phosphatase" evidence="2">
    <location>
        <begin position="503"/>
        <end position="558"/>
    </location>
</feature>
<comment type="caution">
    <text evidence="3">The sequence shown here is derived from an EMBL/GenBank/DDBJ whole genome shotgun (WGS) entry which is preliminary data.</text>
</comment>
<dbReference type="Gene3D" id="3.60.10.10">
    <property type="entry name" value="Endonuclease/exonuclease/phosphatase"/>
    <property type="match status" value="1"/>
</dbReference>
<sequence length="560" mass="61609">MANVETPERAPRSAQPPHTRSEEPESPINTDLRGNKRRQRAHTRAEPSIGSTAPTSYNQAVSEAVRQRIQAAQKATNLHHSIITDLATAVDRCLGKYTDPDGARVAKDLQQKVLRAINTSLITPLITPPNSGSDSDTTHRSWADVARTLKNPTPPARGAATTKAATAAPKQLAQTPRRPLNTDNRILIAVGAEARLQRASPFAARMAIVKAIKEITPSDIPTAKHIKTGWAITPRNDKIKALLMGQENRELMIRAVEGESARLPERWVNYAVQGVESSYRTITGESIPTTIDDIVSEALSQTGIEPASCRPSRHGPTEGRTTWIISFTRPVRSFRLFGTGDYAHEIKKNSPAMLHDPGCLGEPVTTLGTRRSKRTAATTQDLNLARMSARSVQPSTADQDPNTSSSEHADTEMSLGSTLERAWEADIDIVCIQEPFTLTGTRTSTHPGFHMISPVISWNNPTTWGTDRPRVLTYTRKSPNIRATLIHPRISRDVLWIEANGYRILNVYRQPQNDSTFQYLTTLTPPRNCLIGGDLNARHELFEPGSTSANRGAEIARWAT</sequence>
<accession>A0A922T3I3</accession>
<keyword evidence="4" id="KW-1185">Reference proteome</keyword>
<dbReference type="Proteomes" id="UP000249757">
    <property type="component" value="Unassembled WGS sequence"/>
</dbReference>
<proteinExistence type="predicted"/>
<reference evidence="4" key="1">
    <citation type="journal article" date="2022" name="Microb. Genom.">
        <title>A global pangenome for the wheat fungal pathogen Pyrenophora tritici-repentis and prediction of effector protein structural homology.</title>
        <authorList>
            <person name="Moolhuijzen P.M."/>
            <person name="See P.T."/>
            <person name="Shi G."/>
            <person name="Powell H.R."/>
            <person name="Cockram J."/>
            <person name="Jorgensen L.N."/>
            <person name="Benslimane H."/>
            <person name="Strelkov S.E."/>
            <person name="Turner J."/>
            <person name="Liu Z."/>
            <person name="Moffat C.S."/>
        </authorList>
    </citation>
    <scope>NUCLEOTIDE SEQUENCE [LARGE SCALE GENOMIC DNA]</scope>
</reference>
<dbReference type="InterPro" id="IPR036691">
    <property type="entry name" value="Endo/exonu/phosph_ase_sf"/>
</dbReference>
<dbReference type="Pfam" id="PF14529">
    <property type="entry name" value="Exo_endo_phos_2"/>
    <property type="match status" value="1"/>
</dbReference>
<feature type="region of interest" description="Disordered" evidence="1">
    <location>
        <begin position="148"/>
        <end position="179"/>
    </location>
</feature>
<feature type="compositionally biased region" description="Polar residues" evidence="1">
    <location>
        <begin position="49"/>
        <end position="61"/>
    </location>
</feature>
<protein>
    <submittedName>
        <fullName evidence="3">Exo-endo-phos-2 domain containing protein</fullName>
    </submittedName>
</protein>
<organism evidence="3 4">
    <name type="scientific">Pyrenophora tritici-repentis</name>
    <dbReference type="NCBI Taxonomy" id="45151"/>
    <lineage>
        <taxon>Eukaryota</taxon>
        <taxon>Fungi</taxon>
        <taxon>Dikarya</taxon>
        <taxon>Ascomycota</taxon>
        <taxon>Pezizomycotina</taxon>
        <taxon>Dothideomycetes</taxon>
        <taxon>Pleosporomycetidae</taxon>
        <taxon>Pleosporales</taxon>
        <taxon>Pleosporineae</taxon>
        <taxon>Pleosporaceae</taxon>
        <taxon>Pyrenophora</taxon>
    </lineage>
</organism>
<evidence type="ECO:0000256" key="1">
    <source>
        <dbReference type="SAM" id="MobiDB-lite"/>
    </source>
</evidence>
<gene>
    <name evidence="3" type="ORF">Ptr86124_001178</name>
</gene>